<evidence type="ECO:0000313" key="12">
    <source>
        <dbReference type="Proteomes" id="UP000830835"/>
    </source>
</evidence>
<dbReference type="Gene3D" id="1.10.238.260">
    <property type="match status" value="1"/>
</dbReference>
<dbReference type="RefSeq" id="WP_244348818.1">
    <property type="nucleotide sequence ID" value="NZ_JAFIRA010000002.1"/>
</dbReference>
<dbReference type="GO" id="GO:0016746">
    <property type="term" value="F:acyltransferase activity"/>
    <property type="evidence" value="ECO:0007669"/>
    <property type="project" value="UniProtKB-KW"/>
</dbReference>
<keyword evidence="4" id="KW-0412">Isoleucine biosynthesis</keyword>
<keyword evidence="12" id="KW-1185">Reference proteome</keyword>
<evidence type="ECO:0000313" key="11">
    <source>
        <dbReference type="EMBL" id="MCJ2541699.1"/>
    </source>
</evidence>
<keyword evidence="3" id="KW-0028">Amino-acid biosynthesis</keyword>
<dbReference type="CDD" id="cd07941">
    <property type="entry name" value="DRE_TIM_LeuA3"/>
    <property type="match status" value="1"/>
</dbReference>
<dbReference type="InterPro" id="IPR005675">
    <property type="entry name" value="Citramal_synthase"/>
</dbReference>
<dbReference type="Pfam" id="PF22617">
    <property type="entry name" value="HCS_D2"/>
    <property type="match status" value="1"/>
</dbReference>
<evidence type="ECO:0000256" key="8">
    <source>
        <dbReference type="NCBIfam" id="TIGR00977"/>
    </source>
</evidence>
<dbReference type="PANTHER" id="PTHR43538:SF1">
    <property type="entry name" value="(R)-CITRAMALATE SYNTHASE"/>
    <property type="match status" value="1"/>
</dbReference>
<dbReference type="InterPro" id="IPR013785">
    <property type="entry name" value="Aldolase_TIM"/>
</dbReference>
<dbReference type="InterPro" id="IPR000891">
    <property type="entry name" value="PYR_CT"/>
</dbReference>
<keyword evidence="6" id="KW-0100">Branched-chain amino acid biosynthesis</keyword>
<evidence type="ECO:0000256" key="2">
    <source>
        <dbReference type="ARBA" id="ARBA00006154"/>
    </source>
</evidence>
<accession>A0ABT0C7I6</accession>
<evidence type="ECO:0000256" key="9">
    <source>
        <dbReference type="RuleBase" id="RU003523"/>
    </source>
</evidence>
<comment type="similarity">
    <text evidence="2 9">Belongs to the alpha-IPM synthase/homocitrate synthase family.</text>
</comment>
<comment type="pathway">
    <text evidence="1">Amino-acid biosynthesis; L-isoleucine biosynthesis; 2-oxobutanoate from pyruvate: step 1/3.</text>
</comment>
<dbReference type="InterPro" id="IPR036230">
    <property type="entry name" value="LeuA_allosteric_dom_sf"/>
</dbReference>
<keyword evidence="11" id="KW-0012">Acyltransferase</keyword>
<dbReference type="Proteomes" id="UP000830835">
    <property type="component" value="Unassembled WGS sequence"/>
</dbReference>
<dbReference type="InterPro" id="IPR002034">
    <property type="entry name" value="AIPM/Hcit_synth_CS"/>
</dbReference>
<comment type="caution">
    <text evidence="11">The sequence shown here is derived from an EMBL/GenBank/DDBJ whole genome shotgun (WGS) entry which is preliminary data.</text>
</comment>
<dbReference type="Pfam" id="PF00682">
    <property type="entry name" value="HMGL-like"/>
    <property type="match status" value="1"/>
</dbReference>
<keyword evidence="5 9" id="KW-0808">Transferase</keyword>
<dbReference type="NCBIfam" id="TIGR00977">
    <property type="entry name" value="citramal_synth"/>
    <property type="match status" value="1"/>
</dbReference>
<dbReference type="InterPro" id="IPR054691">
    <property type="entry name" value="LeuA/HCS_post-cat"/>
</dbReference>
<evidence type="ECO:0000256" key="1">
    <source>
        <dbReference type="ARBA" id="ARBA00004743"/>
    </source>
</evidence>
<name>A0ABT0C7I6_THEVL</name>
<dbReference type="InterPro" id="IPR013709">
    <property type="entry name" value="2-isopropylmalate_synth_dimer"/>
</dbReference>
<evidence type="ECO:0000256" key="3">
    <source>
        <dbReference type="ARBA" id="ARBA00022605"/>
    </source>
</evidence>
<dbReference type="Gene3D" id="3.20.20.70">
    <property type="entry name" value="Aldolase class I"/>
    <property type="match status" value="1"/>
</dbReference>
<evidence type="ECO:0000256" key="5">
    <source>
        <dbReference type="ARBA" id="ARBA00022679"/>
    </source>
</evidence>
<dbReference type="SUPFAM" id="SSF51569">
    <property type="entry name" value="Aldolase"/>
    <property type="match status" value="1"/>
</dbReference>
<dbReference type="Gene3D" id="3.30.160.270">
    <property type="match status" value="1"/>
</dbReference>
<evidence type="ECO:0000256" key="4">
    <source>
        <dbReference type="ARBA" id="ARBA00022624"/>
    </source>
</evidence>
<evidence type="ECO:0000256" key="6">
    <source>
        <dbReference type="ARBA" id="ARBA00023304"/>
    </source>
</evidence>
<dbReference type="EC" id="2.3.3.21" evidence="8"/>
<dbReference type="PROSITE" id="PS00816">
    <property type="entry name" value="AIPM_HOMOCIT_SYNTH_2"/>
    <property type="match status" value="1"/>
</dbReference>
<feature type="domain" description="Pyruvate carboxyltransferase" evidence="10">
    <location>
        <begin position="11"/>
        <end position="277"/>
    </location>
</feature>
<dbReference type="EMBL" id="JAFIRA010000002">
    <property type="protein sequence ID" value="MCJ2541699.1"/>
    <property type="molecule type" value="Genomic_DNA"/>
</dbReference>
<dbReference type="PROSITE" id="PS00815">
    <property type="entry name" value="AIPM_HOMOCIT_SYNTH_1"/>
    <property type="match status" value="1"/>
</dbReference>
<dbReference type="Pfam" id="PF08502">
    <property type="entry name" value="LeuA_dimer"/>
    <property type="match status" value="1"/>
</dbReference>
<organism evidence="11 12">
    <name type="scientific">Thermostichus vulcanus str. 'Rupite'</name>
    <dbReference type="NCBI Taxonomy" id="2813851"/>
    <lineage>
        <taxon>Bacteria</taxon>
        <taxon>Bacillati</taxon>
        <taxon>Cyanobacteriota</taxon>
        <taxon>Cyanophyceae</taxon>
        <taxon>Thermostichales</taxon>
        <taxon>Thermostichaceae</taxon>
        <taxon>Thermostichus</taxon>
    </lineage>
</organism>
<dbReference type="SMART" id="SM00917">
    <property type="entry name" value="LeuA_dimer"/>
    <property type="match status" value="1"/>
</dbReference>
<sequence>MEIKSDHPTRVILYDTTLRDGAQREGLSLSVQDKLQIAKLLDRLGIPFIEGGWPGANPKDVQFFWQMREEPLTQAELVAFCSTRRPGRTAAEDPMLQAILAAGTRYVTVFGKSWDLHVTQGLGTSLEENLAMIRETLTYLGSQGRRVIYDAEHWFDAYRHNPDYALQTLVTAAEAGAEWLVLCDTNGGSLPHEIAQITAAVLAESHHLRHLPLGIHTHNDSGTAVANALAAVQAGVRMVQGTINGYGERCGNADLCSLIPNLQLKLGYTCLPEEKLQHLTEISRSISEVVNLAPDDHAPFVGLSAFAHKGGIHVSAVQKNPLTYEHIAPEQVGNCRRVVVSEQSGLSNILSKIAGFGFVLDKSDPQVRSILERLKTLELEGYQFEAAEASFELMVRELLGQRSHPFEMLSFNISTTTRSDWSSKDWDPTGGEADVQSLAAVKIVVQGQTRVTAAEGNGPVAALDGALRKALLEFYPQIEQIHLSDYKVRILNGQAGTSAKTRVLVEFSDGHHRWTTVGVSTNIIEASCRALVEGLEYSLLPPSSPLPIDYRSSATATRVS</sequence>
<gene>
    <name evidence="11" type="primary">cimA</name>
    <name evidence="11" type="ORF">JX360_02065</name>
</gene>
<evidence type="ECO:0000259" key="10">
    <source>
        <dbReference type="PROSITE" id="PS50991"/>
    </source>
</evidence>
<dbReference type="SUPFAM" id="SSF110921">
    <property type="entry name" value="2-isopropylmalate synthase LeuA, allosteric (dimerisation) domain"/>
    <property type="match status" value="1"/>
</dbReference>
<protein>
    <recommendedName>
        <fullName evidence="8">Citramalate synthase</fullName>
        <ecNumber evidence="8">2.3.3.21</ecNumber>
    </recommendedName>
</protein>
<reference evidence="11" key="1">
    <citation type="submission" date="2021-02" db="EMBL/GenBank/DDBJ databases">
        <title>The CRISPR/cas machinery reduction and long-range gene transfer in the hot spring cyanobacterium Synechococcus.</title>
        <authorList>
            <person name="Dvorak P."/>
            <person name="Jahodarova E."/>
            <person name="Hasler P."/>
            <person name="Poulickova A."/>
        </authorList>
    </citation>
    <scope>NUCLEOTIDE SEQUENCE</scope>
    <source>
        <strain evidence="11">Rupite</strain>
    </source>
</reference>
<evidence type="ECO:0000256" key="7">
    <source>
        <dbReference type="ARBA" id="ARBA00048263"/>
    </source>
</evidence>
<proteinExistence type="inferred from homology"/>
<dbReference type="PANTHER" id="PTHR43538">
    <property type="entry name" value="ALPHA-IPM SYNTHASE/HOMOCITRATE SYNTHASE"/>
    <property type="match status" value="1"/>
</dbReference>
<comment type="catalytic activity">
    <reaction evidence="7">
        <text>pyruvate + acetyl-CoA + H2O = (3R)-citramalate + CoA + H(+)</text>
        <dbReference type="Rhea" id="RHEA:19045"/>
        <dbReference type="ChEBI" id="CHEBI:15361"/>
        <dbReference type="ChEBI" id="CHEBI:15377"/>
        <dbReference type="ChEBI" id="CHEBI:15378"/>
        <dbReference type="ChEBI" id="CHEBI:30934"/>
        <dbReference type="ChEBI" id="CHEBI:57287"/>
        <dbReference type="ChEBI" id="CHEBI:57288"/>
        <dbReference type="EC" id="2.3.3.21"/>
    </reaction>
</comment>
<dbReference type="PROSITE" id="PS50991">
    <property type="entry name" value="PYR_CT"/>
    <property type="match status" value="1"/>
</dbReference>